<evidence type="ECO:0000313" key="3">
    <source>
        <dbReference type="RefSeq" id="XP_013889486.1"/>
    </source>
</evidence>
<evidence type="ECO:0000259" key="1">
    <source>
        <dbReference type="PROSITE" id="PS50878"/>
    </source>
</evidence>
<accession>A0A2I4DB65</accession>
<dbReference type="KEGG" id="alim:106536715"/>
<dbReference type="InParanoid" id="A0A2I4DB65"/>
<feature type="non-terminal residue" evidence="3">
    <location>
        <position position="439"/>
    </location>
</feature>
<organism evidence="2 3">
    <name type="scientific">Austrofundulus limnaeus</name>
    <name type="common">Annual killifish</name>
    <dbReference type="NCBI Taxonomy" id="52670"/>
    <lineage>
        <taxon>Eukaryota</taxon>
        <taxon>Metazoa</taxon>
        <taxon>Chordata</taxon>
        <taxon>Craniata</taxon>
        <taxon>Vertebrata</taxon>
        <taxon>Euteleostomi</taxon>
        <taxon>Actinopterygii</taxon>
        <taxon>Neopterygii</taxon>
        <taxon>Teleostei</taxon>
        <taxon>Neoteleostei</taxon>
        <taxon>Acanthomorphata</taxon>
        <taxon>Ovalentaria</taxon>
        <taxon>Atherinomorphae</taxon>
        <taxon>Cyprinodontiformes</taxon>
        <taxon>Rivulidae</taxon>
        <taxon>Austrofundulus</taxon>
    </lineage>
</organism>
<dbReference type="Pfam" id="PF00078">
    <property type="entry name" value="RVT_1"/>
    <property type="match status" value="1"/>
</dbReference>
<evidence type="ECO:0000313" key="2">
    <source>
        <dbReference type="Proteomes" id="UP000192220"/>
    </source>
</evidence>
<dbReference type="PANTHER" id="PTHR47510">
    <property type="entry name" value="REVERSE TRANSCRIPTASE DOMAIN-CONTAINING PROTEIN"/>
    <property type="match status" value="1"/>
</dbReference>
<keyword evidence="3" id="KW-0548">Nucleotidyltransferase</keyword>
<gene>
    <name evidence="3" type="primary">LOC106536715</name>
</gene>
<reference evidence="3" key="1">
    <citation type="submission" date="2025-08" db="UniProtKB">
        <authorList>
            <consortium name="RefSeq"/>
        </authorList>
    </citation>
    <scope>IDENTIFICATION</scope>
</reference>
<dbReference type="STRING" id="52670.A0A2I4DB65"/>
<dbReference type="GeneID" id="106536715"/>
<keyword evidence="2" id="KW-1185">Reference proteome</keyword>
<keyword evidence="3" id="KW-0695">RNA-directed DNA polymerase</keyword>
<dbReference type="AlphaFoldDB" id="A0A2I4DB65"/>
<dbReference type="OrthoDB" id="10037236at2759"/>
<name>A0A2I4DB65_AUSLI</name>
<feature type="domain" description="Reverse transcriptase" evidence="1">
    <location>
        <begin position="244"/>
        <end position="439"/>
    </location>
</feature>
<dbReference type="PANTHER" id="PTHR47510:SF3">
    <property type="entry name" value="ENDO_EXONUCLEASE_PHOSPHATASE DOMAIN-CONTAINING PROTEIN"/>
    <property type="match status" value="1"/>
</dbReference>
<protein>
    <submittedName>
        <fullName evidence="3">RNA-directed DNA polymerase from mobile element jockey</fullName>
    </submittedName>
</protein>
<dbReference type="RefSeq" id="XP_013889486.1">
    <property type="nucleotide sequence ID" value="XM_014034032.1"/>
</dbReference>
<keyword evidence="3" id="KW-0808">Transferase</keyword>
<sequence>MCDSYGEDIDGLTHFITDYVNFCVENTVPTRTVRCFSNNKPWINPDIKALLKEKKRAFGSGNKEEMKAVQRELRRKIRDGKESYRKKMEVQLQENNVSGVWNSLKAISGHKKPDSQDCGDWKWVNELNVFFNRFDHSTAPPTTQAALLTPSCLARPSRFPLPSPILTPLPLHTQLPPNISPVDIRSSTTTPPLQSSLTFTALQVRDELRKIKTRKAAGPDGISSRLLKACADELCDVTKHIFNLSLRLGKVPQLWKTSCVVPVPKTPHPKDLNSYRPVALTSHLMKTLERLLLAHLRPLVSPSMDPLQFAYQPGIGVEDAIIHLLHSSLSHLENTGSTVRIMFFDFSSAFNTIQPLILKDKLEYTGLDNHLITWILDYLTERPQYVRTKGCQSDKVVCSTGAPQGTVLAPFLFTLYTADFRYSSASCHLQKFSDDSAIV</sequence>
<dbReference type="InterPro" id="IPR000477">
    <property type="entry name" value="RT_dom"/>
</dbReference>
<proteinExistence type="predicted"/>
<dbReference type="PROSITE" id="PS50878">
    <property type="entry name" value="RT_POL"/>
    <property type="match status" value="1"/>
</dbReference>
<dbReference type="Proteomes" id="UP000192220">
    <property type="component" value="Unplaced"/>
</dbReference>